<feature type="compositionally biased region" description="Polar residues" evidence="1">
    <location>
        <begin position="104"/>
        <end position="114"/>
    </location>
</feature>
<keyword evidence="2" id="KW-0812">Transmembrane</keyword>
<sequence length="340" mass="38454">MSFYRNLDGETNGYKDKEIIPQDGSAMDIIAPILIAAGVLLAVVCCCACFIICVKCVILRGDKAKVLTLKDMKKKPEDEKTDRKSSELGDHESHIEGSIAEFPENSQEDQNSICESDKDRPILNLQKCKLNSCLNPLINNFTSEKEVPVVSNTSKKIPSISILNRSKLGSPKRVSIMSYGSTQISQSIPEQPNVRRYTHFETPIVEEDLEMNTNREPNTKKIKKANIITKPPSEQSSLKRKKKKKSCTKIQYFGSHNDFNPFKELQPLQATINVLDDDEEQMDSINSRQSSCNIYQKPDHSMEDGRNLANLSLGHSLLRGKPVHNNHSRRYYAERININQ</sequence>
<keyword evidence="4" id="KW-1185">Reference proteome</keyword>
<comment type="caution">
    <text evidence="3">The sequence shown here is derived from an EMBL/GenBank/DDBJ whole genome shotgun (WGS) entry which is preliminary data.</text>
</comment>
<accession>A0AAD1UKZ8</accession>
<evidence type="ECO:0000313" key="4">
    <source>
        <dbReference type="Proteomes" id="UP001295684"/>
    </source>
</evidence>
<keyword evidence="2" id="KW-0472">Membrane</keyword>
<feature type="compositionally biased region" description="Basic and acidic residues" evidence="1">
    <location>
        <begin position="73"/>
        <end position="95"/>
    </location>
</feature>
<reference evidence="3" key="1">
    <citation type="submission" date="2023-07" db="EMBL/GenBank/DDBJ databases">
        <authorList>
            <consortium name="AG Swart"/>
            <person name="Singh M."/>
            <person name="Singh A."/>
            <person name="Seah K."/>
            <person name="Emmerich C."/>
        </authorList>
    </citation>
    <scope>NUCLEOTIDE SEQUENCE</scope>
    <source>
        <strain evidence="3">DP1</strain>
    </source>
</reference>
<gene>
    <name evidence="3" type="ORF">ECRASSUSDP1_LOCUS10106</name>
</gene>
<evidence type="ECO:0000256" key="2">
    <source>
        <dbReference type="SAM" id="Phobius"/>
    </source>
</evidence>
<name>A0AAD1UKZ8_EUPCR</name>
<dbReference type="Proteomes" id="UP001295684">
    <property type="component" value="Unassembled WGS sequence"/>
</dbReference>
<dbReference type="EMBL" id="CAMPGE010009951">
    <property type="protein sequence ID" value="CAI2368810.1"/>
    <property type="molecule type" value="Genomic_DNA"/>
</dbReference>
<evidence type="ECO:0000313" key="3">
    <source>
        <dbReference type="EMBL" id="CAI2368810.1"/>
    </source>
</evidence>
<feature type="region of interest" description="Disordered" evidence="1">
    <location>
        <begin position="73"/>
        <end position="114"/>
    </location>
</feature>
<organism evidence="3 4">
    <name type="scientific">Euplotes crassus</name>
    <dbReference type="NCBI Taxonomy" id="5936"/>
    <lineage>
        <taxon>Eukaryota</taxon>
        <taxon>Sar</taxon>
        <taxon>Alveolata</taxon>
        <taxon>Ciliophora</taxon>
        <taxon>Intramacronucleata</taxon>
        <taxon>Spirotrichea</taxon>
        <taxon>Hypotrichia</taxon>
        <taxon>Euplotida</taxon>
        <taxon>Euplotidae</taxon>
        <taxon>Moneuplotes</taxon>
    </lineage>
</organism>
<feature type="transmembrane region" description="Helical" evidence="2">
    <location>
        <begin position="29"/>
        <end position="54"/>
    </location>
</feature>
<proteinExistence type="predicted"/>
<keyword evidence="2" id="KW-1133">Transmembrane helix</keyword>
<protein>
    <submittedName>
        <fullName evidence="3">Uncharacterized protein</fullName>
    </submittedName>
</protein>
<evidence type="ECO:0000256" key="1">
    <source>
        <dbReference type="SAM" id="MobiDB-lite"/>
    </source>
</evidence>
<dbReference type="AlphaFoldDB" id="A0AAD1UKZ8"/>